<accession>A0ABR1W4W8</accession>
<dbReference type="PANTHER" id="PTHR10039:SF14">
    <property type="entry name" value="NACHT DOMAIN-CONTAINING PROTEIN"/>
    <property type="match status" value="1"/>
</dbReference>
<dbReference type="Proteomes" id="UP001446871">
    <property type="component" value="Unassembled WGS sequence"/>
</dbReference>
<evidence type="ECO:0000256" key="1">
    <source>
        <dbReference type="ARBA" id="ARBA00022737"/>
    </source>
</evidence>
<dbReference type="InterPro" id="IPR054471">
    <property type="entry name" value="GPIID_WHD"/>
</dbReference>
<feature type="domain" description="DUF7708" evidence="4">
    <location>
        <begin position="69"/>
        <end position="177"/>
    </location>
</feature>
<dbReference type="InterPro" id="IPR002110">
    <property type="entry name" value="Ankyrin_rpt"/>
</dbReference>
<sequence>MEATAIDQWMVDAFREAVEDFKRRLAFPDQIDLDTPQSINDIYKETAKIQALQSQTKTLRASNRLKPYLEFLAQYESAIEVFIQVKPDILALIWGPLELVLRFASNFTKAYDKILEVLGNAGQILPDLHIWASVFPANLRVQRVLCLFYQDILDLHLALLNFFGRNHLLTQIQSRMSKHKALLTEEVTLENILKARDSRQYEQDENRRIRQHEDSQLFHGFLNILKIDMYDSQVEALRKPFPATLDGWLLNNEEFKKWAHPLDKKGSSLWLQGIPGAAALKVFQSLVFQLLSEKPSLQPIIRDAHVHNHRQLSGSDRFVMELFVDLVKDLDTIYIIVDGLDEVTEDSRSFLAKFLMQTATACQNVRLLISCRNDPLLDKELANCRQKLRVDHHNEPEILAYLDSEEKLLLDQWRELGAKESALAEAKVGTNFIALHSKGMMLYAKLMMEILKALDNPDEIHDELRCLPDGLDQAYARILARIKNSPPRTSAAALKVLQWLTCASELLPLRVNEILQAMIVEKGSDDFKTTRKALCDLKQTCGPIIDVDGDQVRLVHFSTKEYIFKGHGDFLSIVDSNQEIASTILTYLSFDSFRSIFSESWNEDEVREKVKSQDFILFEYATTQWLWHMRSGCTAMTRTLPQQLIDALSKSISRWENNNYQSRNNVIAHPRYCGLDAFPRLQSMVAQAESYGRHCHVGSTEQDTKTKTYVENDPTLLARALMRFRLCLESLLCHGPKHETGCACQMLEDSYGPQLFKCDRVSCPYFHQGFATLQERDTHMPTHSRPYKCTELNCLFAQLGLQTSRDLQLHIDSQHTNHMTSSTLSTPTTKMTNISANDWSLIAIDAISRDDLGLLRTLDYSILSPYEIVRHAGKCGSKNALQIIWESRLDFSESYIGYNTIKFQNEAMTEAVLCGNIEVLDFCMTKIPMARPGDIYRSILTKAIMGGNAQVIGCFLQRGIRELDLSHERPSVFNSSSKTSGLFKLQGTQLENYIAVAERYDMPTSMRQYIFACAVYMDALPLARAFIQIGVKVNDACVPSTARCFKSMKPLEIAANKGLPDMVAFLLQNGAELDANARGNKAAIQRTEKKMGMSWTEIVEQYGI</sequence>
<evidence type="ECO:0000313" key="6">
    <source>
        <dbReference type="EMBL" id="KAK8078503.1"/>
    </source>
</evidence>
<keyword evidence="7" id="KW-1185">Reference proteome</keyword>
<dbReference type="Pfam" id="PF22939">
    <property type="entry name" value="WHD_GPIID"/>
    <property type="match status" value="1"/>
</dbReference>
<dbReference type="InterPro" id="IPR056125">
    <property type="entry name" value="DUF7708"/>
</dbReference>
<evidence type="ECO:0008006" key="8">
    <source>
        <dbReference type="Google" id="ProtNLM"/>
    </source>
</evidence>
<feature type="repeat" description="ANK" evidence="2">
    <location>
        <begin position="1046"/>
        <end position="1078"/>
    </location>
</feature>
<dbReference type="Pfam" id="PF24809">
    <property type="entry name" value="DUF7708"/>
    <property type="match status" value="1"/>
</dbReference>
<feature type="domain" description="GPI inositol-deacylase winged helix" evidence="3">
    <location>
        <begin position="491"/>
        <end position="565"/>
    </location>
</feature>
<reference evidence="6 7" key="1">
    <citation type="submission" date="2023-01" db="EMBL/GenBank/DDBJ databases">
        <title>Analysis of 21 Apiospora genomes using comparative genomics revels a genus with tremendous synthesis potential of carbohydrate active enzymes and secondary metabolites.</title>
        <authorList>
            <person name="Sorensen T."/>
        </authorList>
    </citation>
    <scope>NUCLEOTIDE SEQUENCE [LARGE SCALE GENOMIC DNA]</scope>
    <source>
        <strain evidence="6 7">CBS 83171</strain>
    </source>
</reference>
<gene>
    <name evidence="6" type="ORF">PG996_004673</name>
</gene>
<dbReference type="Pfam" id="PF24883">
    <property type="entry name" value="NPHP3_N"/>
    <property type="match status" value="1"/>
</dbReference>
<keyword evidence="2" id="KW-0040">ANK repeat</keyword>
<evidence type="ECO:0000259" key="5">
    <source>
        <dbReference type="Pfam" id="PF24883"/>
    </source>
</evidence>
<evidence type="ECO:0000313" key="7">
    <source>
        <dbReference type="Proteomes" id="UP001446871"/>
    </source>
</evidence>
<dbReference type="InterPro" id="IPR036770">
    <property type="entry name" value="Ankyrin_rpt-contain_sf"/>
</dbReference>
<dbReference type="PROSITE" id="PS50297">
    <property type="entry name" value="ANK_REP_REGION"/>
    <property type="match status" value="1"/>
</dbReference>
<proteinExistence type="predicted"/>
<organism evidence="6 7">
    <name type="scientific">Apiospora saccharicola</name>
    <dbReference type="NCBI Taxonomy" id="335842"/>
    <lineage>
        <taxon>Eukaryota</taxon>
        <taxon>Fungi</taxon>
        <taxon>Dikarya</taxon>
        <taxon>Ascomycota</taxon>
        <taxon>Pezizomycotina</taxon>
        <taxon>Sordariomycetes</taxon>
        <taxon>Xylariomycetidae</taxon>
        <taxon>Amphisphaeriales</taxon>
        <taxon>Apiosporaceae</taxon>
        <taxon>Apiospora</taxon>
    </lineage>
</organism>
<comment type="caution">
    <text evidence="6">The sequence shown here is derived from an EMBL/GenBank/DDBJ whole genome shotgun (WGS) entry which is preliminary data.</text>
</comment>
<dbReference type="PANTHER" id="PTHR10039">
    <property type="entry name" value="AMELOGENIN"/>
    <property type="match status" value="1"/>
</dbReference>
<dbReference type="Gene3D" id="1.25.40.20">
    <property type="entry name" value="Ankyrin repeat-containing domain"/>
    <property type="match status" value="1"/>
</dbReference>
<dbReference type="PROSITE" id="PS50088">
    <property type="entry name" value="ANK_REPEAT"/>
    <property type="match status" value="1"/>
</dbReference>
<feature type="domain" description="Nephrocystin 3-like N-terminal" evidence="5">
    <location>
        <begin position="280"/>
        <end position="372"/>
    </location>
</feature>
<evidence type="ECO:0000259" key="3">
    <source>
        <dbReference type="Pfam" id="PF22939"/>
    </source>
</evidence>
<keyword evidence="1" id="KW-0677">Repeat</keyword>
<dbReference type="InterPro" id="IPR056884">
    <property type="entry name" value="NPHP3-like_N"/>
</dbReference>
<name>A0ABR1W4W8_9PEZI</name>
<dbReference type="EMBL" id="JAQQWM010000002">
    <property type="protein sequence ID" value="KAK8078503.1"/>
    <property type="molecule type" value="Genomic_DNA"/>
</dbReference>
<dbReference type="SUPFAM" id="SSF48403">
    <property type="entry name" value="Ankyrin repeat"/>
    <property type="match status" value="1"/>
</dbReference>
<dbReference type="SMART" id="SM00248">
    <property type="entry name" value="ANK"/>
    <property type="match status" value="3"/>
</dbReference>
<evidence type="ECO:0000259" key="4">
    <source>
        <dbReference type="Pfam" id="PF24809"/>
    </source>
</evidence>
<protein>
    <recommendedName>
        <fullName evidence="8">NACHT domain-containing protein</fullName>
    </recommendedName>
</protein>
<evidence type="ECO:0000256" key="2">
    <source>
        <dbReference type="PROSITE-ProRule" id="PRU00023"/>
    </source>
</evidence>